<evidence type="ECO:0000313" key="8">
    <source>
        <dbReference type="EMBL" id="KAE9245296.1"/>
    </source>
</evidence>
<evidence type="ECO:0000313" key="9">
    <source>
        <dbReference type="EMBL" id="KAE9319854.1"/>
    </source>
</evidence>
<dbReference type="Proteomes" id="UP000460718">
    <property type="component" value="Unassembled WGS sequence"/>
</dbReference>
<evidence type="ECO:0000313" key="16">
    <source>
        <dbReference type="Proteomes" id="UP000460718"/>
    </source>
</evidence>
<organism evidence="4 15">
    <name type="scientific">Phytophthora fragariae</name>
    <dbReference type="NCBI Taxonomy" id="53985"/>
    <lineage>
        <taxon>Eukaryota</taxon>
        <taxon>Sar</taxon>
        <taxon>Stramenopiles</taxon>
        <taxon>Oomycota</taxon>
        <taxon>Peronosporomycetes</taxon>
        <taxon>Peronosporales</taxon>
        <taxon>Peronosporaceae</taxon>
        <taxon>Phytophthora</taxon>
    </lineage>
</organism>
<dbReference type="EMBL" id="QXGC01000571">
    <property type="protein sequence ID" value="KAE9229306.1"/>
    <property type="molecule type" value="Genomic_DNA"/>
</dbReference>
<evidence type="ECO:0000313" key="17">
    <source>
        <dbReference type="Proteomes" id="UP000476176"/>
    </source>
</evidence>
<gene>
    <name evidence="9" type="ORF">PF001_g5688</name>
    <name evidence="8" type="ORF">PF002_g7315</name>
    <name evidence="7" type="ORF">PF004_g10811</name>
    <name evidence="6" type="ORF">PF005_g6171</name>
    <name evidence="5" type="ORF">PF006_g11997</name>
    <name evidence="4" type="ORF">PF007_g6567</name>
    <name evidence="1" type="ORF">PF009_g3586</name>
    <name evidence="3" type="ORF">PF010_g11277</name>
    <name evidence="2" type="ORF">PF011_g10599</name>
</gene>
<evidence type="ECO:0000313" key="5">
    <source>
        <dbReference type="EMBL" id="KAE9142931.1"/>
    </source>
</evidence>
<protein>
    <submittedName>
        <fullName evidence="4">Uncharacterized protein</fullName>
    </submittedName>
</protein>
<dbReference type="Proteomes" id="UP000429523">
    <property type="component" value="Unassembled WGS sequence"/>
</dbReference>
<sequence length="56" mass="6172">MLSLEKLLSLCASSQPSPVQSQAIPLTCCIYYICGKWPFRTFSPHVCTYSVSAGEE</sequence>
<evidence type="ECO:0000313" key="3">
    <source>
        <dbReference type="EMBL" id="KAE9110125.1"/>
    </source>
</evidence>
<dbReference type="Proteomes" id="UP000440732">
    <property type="component" value="Unassembled WGS sequence"/>
</dbReference>
<dbReference type="Proteomes" id="UP000441208">
    <property type="component" value="Unassembled WGS sequence"/>
</dbReference>
<evidence type="ECO:0000313" key="15">
    <source>
        <dbReference type="Proteomes" id="UP000441208"/>
    </source>
</evidence>
<dbReference type="EMBL" id="QXGA01000658">
    <property type="protein sequence ID" value="KAE9142931.1"/>
    <property type="molecule type" value="Genomic_DNA"/>
</dbReference>
<dbReference type="AlphaFoldDB" id="A0A6A3SW11"/>
<evidence type="ECO:0000313" key="14">
    <source>
        <dbReference type="Proteomes" id="UP000440732"/>
    </source>
</evidence>
<evidence type="ECO:0000313" key="2">
    <source>
        <dbReference type="EMBL" id="KAE9008701.1"/>
    </source>
</evidence>
<dbReference type="Proteomes" id="UP000476176">
    <property type="component" value="Unassembled WGS sequence"/>
</dbReference>
<proteinExistence type="predicted"/>
<evidence type="ECO:0000313" key="7">
    <source>
        <dbReference type="EMBL" id="KAE9229306.1"/>
    </source>
</evidence>
<evidence type="ECO:0000313" key="11">
    <source>
        <dbReference type="Proteomes" id="UP000433483"/>
    </source>
</evidence>
<dbReference type="EMBL" id="QXFW01000559">
    <property type="protein sequence ID" value="KAE9008701.1"/>
    <property type="molecule type" value="Genomic_DNA"/>
</dbReference>
<dbReference type="Proteomes" id="UP000488956">
    <property type="component" value="Unassembled WGS sequence"/>
</dbReference>
<evidence type="ECO:0000313" key="13">
    <source>
        <dbReference type="Proteomes" id="UP000440367"/>
    </source>
</evidence>
<keyword evidence="11" id="KW-1185">Reference proteome</keyword>
<dbReference type="Proteomes" id="UP000440367">
    <property type="component" value="Unassembled WGS sequence"/>
</dbReference>
<evidence type="ECO:0000313" key="4">
    <source>
        <dbReference type="EMBL" id="KAE9124833.1"/>
    </source>
</evidence>
<comment type="caution">
    <text evidence="4">The sequence shown here is derived from an EMBL/GenBank/DDBJ whole genome shotgun (WGS) entry which is preliminary data.</text>
</comment>
<evidence type="ECO:0000313" key="1">
    <source>
        <dbReference type="EMBL" id="KAE8946770.1"/>
    </source>
</evidence>
<dbReference type="Proteomes" id="UP000433483">
    <property type="component" value="Unassembled WGS sequence"/>
</dbReference>
<dbReference type="Proteomes" id="UP000437068">
    <property type="component" value="Unassembled WGS sequence"/>
</dbReference>
<reference evidence="10 11" key="1">
    <citation type="submission" date="2018-08" db="EMBL/GenBank/DDBJ databases">
        <title>Genomic investigation of the strawberry pathogen Phytophthora fragariae indicates pathogenicity is determined by transcriptional variation in three key races.</title>
        <authorList>
            <person name="Adams T.M."/>
            <person name="Armitage A.D."/>
            <person name="Sobczyk M.K."/>
            <person name="Bates H.J."/>
            <person name="Dunwell J.M."/>
            <person name="Nellist C.F."/>
            <person name="Harrison R.J."/>
        </authorList>
    </citation>
    <scope>NUCLEOTIDE SEQUENCE [LARGE SCALE GENOMIC DNA]</scope>
    <source>
        <strain evidence="9 12">A4</strain>
        <strain evidence="8 13">BC-1</strain>
        <strain evidence="7 17">BC-23</strain>
        <strain evidence="6 11">NOV-27</strain>
        <strain evidence="5 14">NOV-5</strain>
        <strain evidence="4 15">NOV-71</strain>
        <strain evidence="1 10">NOV-9</strain>
        <strain evidence="3 18">ONT-3</strain>
        <strain evidence="2 16">SCRP245</strain>
    </source>
</reference>
<name>A0A6A3SW11_9STRA</name>
<dbReference type="EMBL" id="QXGE01000215">
    <property type="protein sequence ID" value="KAE9319854.1"/>
    <property type="molecule type" value="Genomic_DNA"/>
</dbReference>
<evidence type="ECO:0000313" key="18">
    <source>
        <dbReference type="Proteomes" id="UP000488956"/>
    </source>
</evidence>
<evidence type="ECO:0000313" key="6">
    <source>
        <dbReference type="EMBL" id="KAE9223761.1"/>
    </source>
</evidence>
<dbReference type="EMBL" id="QXFZ01000247">
    <property type="protein sequence ID" value="KAE9124833.1"/>
    <property type="molecule type" value="Genomic_DNA"/>
</dbReference>
<evidence type="ECO:0000313" key="12">
    <source>
        <dbReference type="Proteomes" id="UP000437068"/>
    </source>
</evidence>
<dbReference type="EMBL" id="QXGF01000104">
    <property type="protein sequence ID" value="KAE8946770.1"/>
    <property type="molecule type" value="Genomic_DNA"/>
</dbReference>
<accession>A0A6A3SW11</accession>
<evidence type="ECO:0000313" key="10">
    <source>
        <dbReference type="Proteomes" id="UP000429523"/>
    </source>
</evidence>
<dbReference type="EMBL" id="QXGB01000225">
    <property type="protein sequence ID" value="KAE9223761.1"/>
    <property type="molecule type" value="Genomic_DNA"/>
</dbReference>
<dbReference type="EMBL" id="QXFX01000593">
    <property type="protein sequence ID" value="KAE9110125.1"/>
    <property type="molecule type" value="Genomic_DNA"/>
</dbReference>
<dbReference type="EMBL" id="QXGD01000268">
    <property type="protein sequence ID" value="KAE9245296.1"/>
    <property type="molecule type" value="Genomic_DNA"/>
</dbReference>